<dbReference type="InterPro" id="IPR010684">
    <property type="entry name" value="RNA_pol_II_trans_fac_SIII_A"/>
</dbReference>
<name>A0A077WKC4_9FUNG</name>
<dbReference type="InterPro" id="IPR051870">
    <property type="entry name" value="Elongin-A_domain"/>
</dbReference>
<accession>A0A077WKC4</accession>
<evidence type="ECO:0008006" key="3">
    <source>
        <dbReference type="Google" id="ProtNLM"/>
    </source>
</evidence>
<dbReference type="Gene3D" id="6.10.250.3180">
    <property type="match status" value="1"/>
</dbReference>
<feature type="compositionally biased region" description="Polar residues" evidence="1">
    <location>
        <begin position="189"/>
        <end position="198"/>
    </location>
</feature>
<feature type="compositionally biased region" description="Polar residues" evidence="1">
    <location>
        <begin position="260"/>
        <end position="270"/>
    </location>
</feature>
<dbReference type="GO" id="GO:0006368">
    <property type="term" value="P:transcription elongation by RNA polymerase II"/>
    <property type="evidence" value="ECO:0007669"/>
    <property type="project" value="InterPro"/>
</dbReference>
<proteinExistence type="predicted"/>
<feature type="compositionally biased region" description="Polar residues" evidence="1">
    <location>
        <begin position="278"/>
        <end position="290"/>
    </location>
</feature>
<dbReference type="OrthoDB" id="21513at2759"/>
<dbReference type="PANTHER" id="PTHR15141">
    <property type="entry name" value="TRANSCRIPTION ELONGATION FACTOR B POLYPEPTIDE 3"/>
    <property type="match status" value="1"/>
</dbReference>
<dbReference type="GO" id="GO:0070449">
    <property type="term" value="C:elongin complex"/>
    <property type="evidence" value="ECO:0007669"/>
    <property type="project" value="InterPro"/>
</dbReference>
<dbReference type="EMBL" id="LK023324">
    <property type="protein sequence ID" value="CDS07568.1"/>
    <property type="molecule type" value="Genomic_DNA"/>
</dbReference>
<evidence type="ECO:0000313" key="2">
    <source>
        <dbReference type="EMBL" id="CDS07568.1"/>
    </source>
</evidence>
<evidence type="ECO:0000256" key="1">
    <source>
        <dbReference type="SAM" id="MobiDB-lite"/>
    </source>
</evidence>
<reference evidence="2" key="1">
    <citation type="journal article" date="2014" name="Genome Announc.">
        <title>De novo whole-genome sequence and genome annotation of Lichtheimia ramosa.</title>
        <authorList>
            <person name="Linde J."/>
            <person name="Schwartze V."/>
            <person name="Binder U."/>
            <person name="Lass-Florl C."/>
            <person name="Voigt K."/>
            <person name="Horn F."/>
        </authorList>
    </citation>
    <scope>NUCLEOTIDE SEQUENCE</scope>
    <source>
        <strain evidence="2">JMRC FSU:6197</strain>
    </source>
</reference>
<protein>
    <recommendedName>
        <fullName evidence="3">Elongin-A</fullName>
    </recommendedName>
</protein>
<dbReference type="Pfam" id="PF06881">
    <property type="entry name" value="Elongin_A"/>
    <property type="match status" value="1"/>
</dbReference>
<feature type="region of interest" description="Disordered" evidence="1">
    <location>
        <begin position="214"/>
        <end position="294"/>
    </location>
</feature>
<feature type="compositionally biased region" description="Basic and acidic residues" evidence="1">
    <location>
        <begin position="156"/>
        <end position="167"/>
    </location>
</feature>
<sequence>MPKEIKSLVACSQDVLARHLDFLDDVGRTPYTLLREALCKATPQQLDRIERINPHLIPESIELWLPHCLSFSDIREAYNQDAYPDYTDWRQLYHERVEENERRRQMARAKMKKEYNKIQTEKAAKSIKVLSGVVPIQGRKTATYEAAKRSTTSKLFRETRKAAERTHAIYKSKPSNSPTTVASQPRRVSMQTPSNQRPGSALTRAYNSLYEQQHMPPRSPVYRPLVQPPSRISSPAPKNTASPSSAECIPTSKRLRLNDRNNLTKSNTRSPMPGFPPSRSQSEPASSHSDSTAKRPAAIVNFDIFRQVSEAYTFTRVAMTDPSLFYS</sequence>
<dbReference type="AlphaFoldDB" id="A0A077WKC4"/>
<feature type="compositionally biased region" description="Polar residues" evidence="1">
    <location>
        <begin position="173"/>
        <end position="183"/>
    </location>
</feature>
<gene>
    <name evidence="2" type="ORF">LRAMOSA01517</name>
</gene>
<organism evidence="2">
    <name type="scientific">Lichtheimia ramosa</name>
    <dbReference type="NCBI Taxonomy" id="688394"/>
    <lineage>
        <taxon>Eukaryota</taxon>
        <taxon>Fungi</taxon>
        <taxon>Fungi incertae sedis</taxon>
        <taxon>Mucoromycota</taxon>
        <taxon>Mucoromycotina</taxon>
        <taxon>Mucoromycetes</taxon>
        <taxon>Mucorales</taxon>
        <taxon>Lichtheimiaceae</taxon>
        <taxon>Lichtheimia</taxon>
    </lineage>
</organism>
<feature type="compositionally biased region" description="Polar residues" evidence="1">
    <location>
        <begin position="230"/>
        <end position="245"/>
    </location>
</feature>
<dbReference type="PANTHER" id="PTHR15141:SF76">
    <property type="entry name" value="TRANSCRIPTION ELONGATION FACTOR B POLYPEPTIDE 3"/>
    <property type="match status" value="1"/>
</dbReference>
<feature type="region of interest" description="Disordered" evidence="1">
    <location>
        <begin position="156"/>
        <end position="200"/>
    </location>
</feature>